<comment type="pathway">
    <text evidence="1">Protein modification; protein ubiquitination.</text>
</comment>
<keyword evidence="4" id="KW-1185">Reference proteome</keyword>
<dbReference type="Gene3D" id="3.30.710.10">
    <property type="entry name" value="Potassium Channel Kv1.1, Chain A"/>
    <property type="match status" value="1"/>
</dbReference>
<evidence type="ECO:0000313" key="4">
    <source>
        <dbReference type="Proteomes" id="UP000245207"/>
    </source>
</evidence>
<dbReference type="InterPro" id="IPR038920">
    <property type="entry name" value="At3g05675-like"/>
</dbReference>
<dbReference type="Pfam" id="PF00651">
    <property type="entry name" value="BTB"/>
    <property type="match status" value="1"/>
</dbReference>
<dbReference type="PANTHER" id="PTHR31060:SF7">
    <property type="entry name" value="OS06G0129200 PROTEIN"/>
    <property type="match status" value="1"/>
</dbReference>
<evidence type="ECO:0000259" key="2">
    <source>
        <dbReference type="PROSITE" id="PS50097"/>
    </source>
</evidence>
<evidence type="ECO:0000313" key="3">
    <source>
        <dbReference type="EMBL" id="PWA46763.1"/>
    </source>
</evidence>
<dbReference type="STRING" id="35608.A0A2U1LCN0"/>
<feature type="domain" description="BTB" evidence="2">
    <location>
        <begin position="17"/>
        <end position="88"/>
    </location>
</feature>
<protein>
    <recommendedName>
        <fullName evidence="2">BTB domain-containing protein</fullName>
    </recommendedName>
</protein>
<dbReference type="InterPro" id="IPR011333">
    <property type="entry name" value="SKP1/BTB/POZ_sf"/>
</dbReference>
<name>A0A2U1LCN0_ARTAN</name>
<gene>
    <name evidence="3" type="ORF">CTI12_AA505370</name>
</gene>
<dbReference type="OrthoDB" id="1878759at2759"/>
<dbReference type="EMBL" id="PKPP01010118">
    <property type="protein sequence ID" value="PWA46763.1"/>
    <property type="molecule type" value="Genomic_DNA"/>
</dbReference>
<comment type="caution">
    <text evidence="3">The sequence shown here is derived from an EMBL/GenBank/DDBJ whole genome shotgun (WGS) entry which is preliminary data.</text>
</comment>
<dbReference type="SUPFAM" id="SSF54695">
    <property type="entry name" value="POZ domain"/>
    <property type="match status" value="1"/>
</dbReference>
<accession>A0A2U1LCN0</accession>
<proteinExistence type="predicted"/>
<dbReference type="UniPathway" id="UPA00143"/>
<dbReference type="Proteomes" id="UP000245207">
    <property type="component" value="Unassembled WGS sequence"/>
</dbReference>
<organism evidence="3 4">
    <name type="scientific">Artemisia annua</name>
    <name type="common">Sweet wormwood</name>
    <dbReference type="NCBI Taxonomy" id="35608"/>
    <lineage>
        <taxon>Eukaryota</taxon>
        <taxon>Viridiplantae</taxon>
        <taxon>Streptophyta</taxon>
        <taxon>Embryophyta</taxon>
        <taxon>Tracheophyta</taxon>
        <taxon>Spermatophyta</taxon>
        <taxon>Magnoliopsida</taxon>
        <taxon>eudicotyledons</taxon>
        <taxon>Gunneridae</taxon>
        <taxon>Pentapetalae</taxon>
        <taxon>asterids</taxon>
        <taxon>campanulids</taxon>
        <taxon>Asterales</taxon>
        <taxon>Asteraceae</taxon>
        <taxon>Asteroideae</taxon>
        <taxon>Anthemideae</taxon>
        <taxon>Artemisiinae</taxon>
        <taxon>Artemisia</taxon>
    </lineage>
</organism>
<dbReference type="AlphaFoldDB" id="A0A2U1LCN0"/>
<evidence type="ECO:0000256" key="1">
    <source>
        <dbReference type="ARBA" id="ARBA00004906"/>
    </source>
</evidence>
<dbReference type="GO" id="GO:0016567">
    <property type="term" value="P:protein ubiquitination"/>
    <property type="evidence" value="ECO:0007669"/>
    <property type="project" value="UniProtKB-UniPathway"/>
</dbReference>
<dbReference type="PANTHER" id="PTHR31060">
    <property type="entry name" value="OSJNBA0011J08.25 PROTEIN-RELATED"/>
    <property type="match status" value="1"/>
</dbReference>
<dbReference type="PROSITE" id="PS50097">
    <property type="entry name" value="BTB"/>
    <property type="match status" value="1"/>
</dbReference>
<reference evidence="3 4" key="1">
    <citation type="journal article" date="2018" name="Mol. Plant">
        <title>The genome of Artemisia annua provides insight into the evolution of Asteraceae family and artemisinin biosynthesis.</title>
        <authorList>
            <person name="Shen Q."/>
            <person name="Zhang L."/>
            <person name="Liao Z."/>
            <person name="Wang S."/>
            <person name="Yan T."/>
            <person name="Shi P."/>
            <person name="Liu M."/>
            <person name="Fu X."/>
            <person name="Pan Q."/>
            <person name="Wang Y."/>
            <person name="Lv Z."/>
            <person name="Lu X."/>
            <person name="Zhang F."/>
            <person name="Jiang W."/>
            <person name="Ma Y."/>
            <person name="Chen M."/>
            <person name="Hao X."/>
            <person name="Li L."/>
            <person name="Tang Y."/>
            <person name="Lv G."/>
            <person name="Zhou Y."/>
            <person name="Sun X."/>
            <person name="Brodelius P.E."/>
            <person name="Rose J.K.C."/>
            <person name="Tang K."/>
        </authorList>
    </citation>
    <scope>NUCLEOTIDE SEQUENCE [LARGE SCALE GENOMIC DNA]</scope>
    <source>
        <strain evidence="4">cv. Huhao1</strain>
        <tissue evidence="3">Leaf</tissue>
    </source>
</reference>
<dbReference type="InterPro" id="IPR000210">
    <property type="entry name" value="BTB/POZ_dom"/>
</dbReference>
<sequence length="189" mass="21011">MGSQRSKSFVFNDINTSDVTVYLRNNKGKPELFHSHFSVLKGKSIYFADKLSALNCDAFIDIYCSNSNYEHHVNLLRCLYLSEESLLESSNSVHSVVGVLQLASGYNCKKITESCVQYLEAIPWEDKEEELIMKVVSKLGPVAMPILARVQSVDFSATKNVFHSAICFATSVVSPSPPFGDELKTSAQE</sequence>